<dbReference type="Proteomes" id="UP000037600">
    <property type="component" value="Unassembled WGS sequence"/>
</dbReference>
<keyword evidence="1" id="KW-0732">Signal</keyword>
<dbReference type="AlphaFoldDB" id="A0A0J8GVT0"/>
<evidence type="ECO:0008006" key="4">
    <source>
        <dbReference type="Google" id="ProtNLM"/>
    </source>
</evidence>
<sequence>MTKARFNLLNISLAMLLALSTSAKAEDIDKSTIWFTNVPDATPIAENATRGSGVFWGHMPQSQLNNDQIFQPWVNSVGGFRNRGLDYVGRGEFDWGWRWFWDFGNNPAVDFVQDLDGNYVQMEFLGTPTYNGNTPSWPSVHSPRFEQFMRWQVDKMFEADITHVFFDSQTSSTRALHWFGGDFSPHSINGFRAYLNNKYTTAQLSSMGIANINNFNYRTFLKNLGYTAATYRNAASTIYGGVPLYADFVYFTREKLNSVMQSIFNYVDQKQPSIQITATTSIIEPRGFIFSDRLDFFAGEMAIDSAGNKTTMPIQPILQFKAAEYYDKSLVFFPFPKEWGDLRTRNRPNTANMWIVQAYAMGSIMTAPDNVWANGSAWKIGGEHYSQVYQFIDNNSELFDNYEAVSKVGFVWPALSSLNSTNFNGNPAALNSTQYLIEQNIPYDMLVFGDPARPASPNVDKLNEYDVIFTDSNSANYLSGYQKNLLTWSSTPVIDYAQRGTVAANISGKVDVFINGNLRNQLISAMPRQSSTNNNAPYVIHLLNRRHNATTDTPIVRNNVKVTIDANLFDDRITSVRYRAPGGVNRNVPITRAPNGDLTLNVGRVDLWGVLVAQH</sequence>
<comment type="caution">
    <text evidence="2">The sequence shown here is derived from an EMBL/GenBank/DDBJ whole genome shotgun (WGS) entry which is preliminary data.</text>
</comment>
<dbReference type="EMBL" id="LAZL01000002">
    <property type="protein sequence ID" value="KMT66862.1"/>
    <property type="molecule type" value="Genomic_DNA"/>
</dbReference>
<evidence type="ECO:0000313" key="3">
    <source>
        <dbReference type="Proteomes" id="UP000037600"/>
    </source>
</evidence>
<gene>
    <name evidence="2" type="ORF">XM47_01755</name>
</gene>
<dbReference type="RefSeq" id="WP_048688697.1">
    <property type="nucleotide sequence ID" value="NZ_KQ130482.1"/>
</dbReference>
<evidence type="ECO:0000313" key="2">
    <source>
        <dbReference type="EMBL" id="KMT66862.1"/>
    </source>
</evidence>
<protein>
    <recommendedName>
        <fullName evidence="4">Glycoside hydrolase family 42 N-terminal domain-containing protein</fullName>
    </recommendedName>
</protein>
<proteinExistence type="predicted"/>
<dbReference type="OrthoDB" id="6375502at2"/>
<feature type="signal peptide" evidence="1">
    <location>
        <begin position="1"/>
        <end position="25"/>
    </location>
</feature>
<accession>A0A0J8GVT0</accession>
<evidence type="ECO:0000256" key="1">
    <source>
        <dbReference type="SAM" id="SignalP"/>
    </source>
</evidence>
<feature type="chain" id="PRO_5005299040" description="Glycoside hydrolase family 42 N-terminal domain-containing protein" evidence="1">
    <location>
        <begin position="26"/>
        <end position="615"/>
    </location>
</feature>
<reference evidence="2 3" key="1">
    <citation type="submission" date="2015-04" db="EMBL/GenBank/DDBJ databases">
        <title>Draft Genome Sequence of the Novel Agar-Digesting Marine Bacterium Q1.</title>
        <authorList>
            <person name="Li Y."/>
            <person name="Li D."/>
            <person name="Chen G."/>
            <person name="Du Z."/>
        </authorList>
    </citation>
    <scope>NUCLEOTIDE SEQUENCE [LARGE SCALE GENOMIC DNA]</scope>
    <source>
        <strain evidence="2 3">Q1</strain>
    </source>
</reference>
<name>A0A0J8GVT0_9ALTE</name>
<organism evidence="2 3">
    <name type="scientific">Catenovulum maritimum</name>
    <dbReference type="NCBI Taxonomy" id="1513271"/>
    <lineage>
        <taxon>Bacteria</taxon>
        <taxon>Pseudomonadati</taxon>
        <taxon>Pseudomonadota</taxon>
        <taxon>Gammaproteobacteria</taxon>
        <taxon>Alteromonadales</taxon>
        <taxon>Alteromonadaceae</taxon>
        <taxon>Catenovulum</taxon>
    </lineage>
</organism>
<keyword evidence="3" id="KW-1185">Reference proteome</keyword>